<evidence type="ECO:0000256" key="2">
    <source>
        <dbReference type="ARBA" id="ARBA00023015"/>
    </source>
</evidence>
<dbReference type="InterPro" id="IPR005119">
    <property type="entry name" value="LysR_subst-bd"/>
</dbReference>
<dbReference type="Pfam" id="PF03466">
    <property type="entry name" value="LysR_substrate"/>
    <property type="match status" value="1"/>
</dbReference>
<dbReference type="PRINTS" id="PR00039">
    <property type="entry name" value="HTHLYSR"/>
</dbReference>
<dbReference type="Pfam" id="PF00126">
    <property type="entry name" value="HTH_1"/>
    <property type="match status" value="1"/>
</dbReference>
<dbReference type="Proteomes" id="UP001595956">
    <property type="component" value="Unassembled WGS sequence"/>
</dbReference>
<keyword evidence="3" id="KW-0238">DNA-binding</keyword>
<organism evidence="6 7">
    <name type="scientific">Nocardioides caricicola</name>
    <dbReference type="NCBI Taxonomy" id="634770"/>
    <lineage>
        <taxon>Bacteria</taxon>
        <taxon>Bacillati</taxon>
        <taxon>Actinomycetota</taxon>
        <taxon>Actinomycetes</taxon>
        <taxon>Propionibacteriales</taxon>
        <taxon>Nocardioidaceae</taxon>
        <taxon>Nocardioides</taxon>
    </lineage>
</organism>
<name>A0ABW0N2G0_9ACTN</name>
<proteinExistence type="inferred from homology"/>
<keyword evidence="4" id="KW-0804">Transcription</keyword>
<evidence type="ECO:0000256" key="3">
    <source>
        <dbReference type="ARBA" id="ARBA00023125"/>
    </source>
</evidence>
<comment type="similarity">
    <text evidence="1">Belongs to the LysR transcriptional regulatory family.</text>
</comment>
<dbReference type="InterPro" id="IPR036390">
    <property type="entry name" value="WH_DNA-bd_sf"/>
</dbReference>
<evidence type="ECO:0000256" key="4">
    <source>
        <dbReference type="ARBA" id="ARBA00023163"/>
    </source>
</evidence>
<keyword evidence="2" id="KW-0805">Transcription regulation</keyword>
<dbReference type="Gene3D" id="1.10.10.10">
    <property type="entry name" value="Winged helix-like DNA-binding domain superfamily/Winged helix DNA-binding domain"/>
    <property type="match status" value="1"/>
</dbReference>
<dbReference type="PANTHER" id="PTHR30346:SF29">
    <property type="entry name" value="LYSR SUBSTRATE-BINDING"/>
    <property type="match status" value="1"/>
</dbReference>
<protein>
    <submittedName>
        <fullName evidence="6">LysR family transcriptional regulator</fullName>
    </submittedName>
</protein>
<dbReference type="PANTHER" id="PTHR30346">
    <property type="entry name" value="TRANSCRIPTIONAL DUAL REGULATOR HCAR-RELATED"/>
    <property type="match status" value="1"/>
</dbReference>
<reference evidence="7" key="1">
    <citation type="journal article" date="2019" name="Int. J. Syst. Evol. Microbiol.">
        <title>The Global Catalogue of Microorganisms (GCM) 10K type strain sequencing project: providing services to taxonomists for standard genome sequencing and annotation.</title>
        <authorList>
            <consortium name="The Broad Institute Genomics Platform"/>
            <consortium name="The Broad Institute Genome Sequencing Center for Infectious Disease"/>
            <person name="Wu L."/>
            <person name="Ma J."/>
        </authorList>
    </citation>
    <scope>NUCLEOTIDE SEQUENCE [LARGE SCALE GENOMIC DNA]</scope>
    <source>
        <strain evidence="7">KACC 13778</strain>
    </source>
</reference>
<feature type="domain" description="HTH lysR-type" evidence="5">
    <location>
        <begin position="1"/>
        <end position="59"/>
    </location>
</feature>
<accession>A0ABW0N2G0</accession>
<dbReference type="PROSITE" id="PS50931">
    <property type="entry name" value="HTH_LYSR"/>
    <property type="match status" value="1"/>
</dbReference>
<evidence type="ECO:0000313" key="6">
    <source>
        <dbReference type="EMBL" id="MFC5494825.1"/>
    </source>
</evidence>
<comment type="caution">
    <text evidence="6">The sequence shown here is derived from an EMBL/GenBank/DDBJ whole genome shotgun (WGS) entry which is preliminary data.</text>
</comment>
<dbReference type="EMBL" id="JBHSMD010000006">
    <property type="protein sequence ID" value="MFC5494825.1"/>
    <property type="molecule type" value="Genomic_DNA"/>
</dbReference>
<evidence type="ECO:0000256" key="1">
    <source>
        <dbReference type="ARBA" id="ARBA00009437"/>
    </source>
</evidence>
<dbReference type="RefSeq" id="WP_345175864.1">
    <property type="nucleotide sequence ID" value="NZ_BAABFQ010000005.1"/>
</dbReference>
<dbReference type="InterPro" id="IPR036388">
    <property type="entry name" value="WH-like_DNA-bd_sf"/>
</dbReference>
<gene>
    <name evidence="6" type="ORF">ACFPKY_17070</name>
</gene>
<sequence>MATISAWRTYVEVCRLGSFSAAGAALGYSQSAISRQLAGLERDLGVALLERRPRGVRPTAAGRDVLRHAQTMVHAEAQARRAASDARDRRRLSVGAVPSASGWLLPEAFRAIRADHPEVLLTLRTAGSTELEDGVEAGVLDLAVVSDYPPGLPVRPGIDRTVLLRDPMSVILPADHHLAATADPLGLGVLRDETWVEDNAGSAAVLQQAAAAAGFTPRIDLEAGDLLGKVALVAAGHAIALVPGLLVAALPPGVAVRRIADGPTRVVYASRVRRPDPDAALDDLVSACRRVAGQMSD</sequence>
<keyword evidence="7" id="KW-1185">Reference proteome</keyword>
<dbReference type="SUPFAM" id="SSF46785">
    <property type="entry name" value="Winged helix' DNA-binding domain"/>
    <property type="match status" value="1"/>
</dbReference>
<dbReference type="SUPFAM" id="SSF53850">
    <property type="entry name" value="Periplasmic binding protein-like II"/>
    <property type="match status" value="1"/>
</dbReference>
<dbReference type="Gene3D" id="3.40.190.10">
    <property type="entry name" value="Periplasmic binding protein-like II"/>
    <property type="match status" value="2"/>
</dbReference>
<evidence type="ECO:0000313" key="7">
    <source>
        <dbReference type="Proteomes" id="UP001595956"/>
    </source>
</evidence>
<dbReference type="InterPro" id="IPR000847">
    <property type="entry name" value="LysR_HTH_N"/>
</dbReference>
<evidence type="ECO:0000259" key="5">
    <source>
        <dbReference type="PROSITE" id="PS50931"/>
    </source>
</evidence>